<dbReference type="Pfam" id="PF01545">
    <property type="entry name" value="Cation_efflux"/>
    <property type="match status" value="1"/>
</dbReference>
<proteinExistence type="predicted"/>
<evidence type="ECO:0000256" key="1">
    <source>
        <dbReference type="ARBA" id="ARBA00004141"/>
    </source>
</evidence>
<feature type="transmembrane region" description="Helical" evidence="6">
    <location>
        <begin position="188"/>
        <end position="210"/>
    </location>
</feature>
<accession>G0J0C7</accession>
<keyword evidence="5 6" id="KW-0472">Membrane</keyword>
<dbReference type="SUPFAM" id="SSF55008">
    <property type="entry name" value="HMA, heavy metal-associated domain"/>
    <property type="match status" value="1"/>
</dbReference>
<dbReference type="InterPro" id="IPR050681">
    <property type="entry name" value="CDF/SLC30A"/>
</dbReference>
<reference evidence="9" key="1">
    <citation type="submission" date="2011-07" db="EMBL/GenBank/DDBJ databases">
        <title>The complete genome of Cyclobacterium marinum DSM 745.</title>
        <authorList>
            <person name="Lucas S."/>
            <person name="Han J."/>
            <person name="Lapidus A."/>
            <person name="Bruce D."/>
            <person name="Goodwin L."/>
            <person name="Pitluck S."/>
            <person name="Peters L."/>
            <person name="Kyrpides N."/>
            <person name="Mavromatis K."/>
            <person name="Ivanova N."/>
            <person name="Ovchinnikova G."/>
            <person name="Chertkov O."/>
            <person name="Detter J.C."/>
            <person name="Tapia R."/>
            <person name="Han C."/>
            <person name="Land M."/>
            <person name="Hauser L."/>
            <person name="Markowitz V."/>
            <person name="Cheng J.-F."/>
            <person name="Hugenholtz P."/>
            <person name="Woyke T."/>
            <person name="Wu D."/>
            <person name="Tindall B."/>
            <person name="Schuetze A."/>
            <person name="Brambilla E."/>
            <person name="Klenk H.-P."/>
            <person name="Eisen J.A."/>
        </authorList>
    </citation>
    <scope>NUCLEOTIDE SEQUENCE [LARGE SCALE GENOMIC DNA]</scope>
    <source>
        <strain evidence="9">ATCC 25205 / DSM 745 / LMG 13164 / NCIMB 1802</strain>
    </source>
</reference>
<evidence type="ECO:0000259" key="7">
    <source>
        <dbReference type="Pfam" id="PF01545"/>
    </source>
</evidence>
<protein>
    <submittedName>
        <fullName evidence="8">Cation efflux protein</fullName>
    </submittedName>
</protein>
<evidence type="ECO:0000256" key="2">
    <source>
        <dbReference type="ARBA" id="ARBA00022692"/>
    </source>
</evidence>
<keyword evidence="3" id="KW-0864">Zinc transport</keyword>
<keyword evidence="4 6" id="KW-1133">Transmembrane helix</keyword>
<dbReference type="Gene3D" id="1.20.1510.10">
    <property type="entry name" value="Cation efflux protein transmembrane domain"/>
    <property type="match status" value="1"/>
</dbReference>
<dbReference type="PANTHER" id="PTHR11562:SF17">
    <property type="entry name" value="RE54080P-RELATED"/>
    <property type="match status" value="1"/>
</dbReference>
<dbReference type="GO" id="GO:0046872">
    <property type="term" value="F:metal ion binding"/>
    <property type="evidence" value="ECO:0007669"/>
    <property type="project" value="InterPro"/>
</dbReference>
<dbReference type="Proteomes" id="UP000001635">
    <property type="component" value="Chromosome"/>
</dbReference>
<dbReference type="eggNOG" id="COG1230">
    <property type="taxonomic scope" value="Bacteria"/>
</dbReference>
<evidence type="ECO:0000256" key="5">
    <source>
        <dbReference type="ARBA" id="ARBA00023136"/>
    </source>
</evidence>
<gene>
    <name evidence="8" type="ordered locus">Cycma_4504</name>
</gene>
<dbReference type="SUPFAM" id="SSF161111">
    <property type="entry name" value="Cation efflux protein transmembrane domain-like"/>
    <property type="match status" value="1"/>
</dbReference>
<evidence type="ECO:0000313" key="9">
    <source>
        <dbReference type="Proteomes" id="UP000001635"/>
    </source>
</evidence>
<dbReference type="EMBL" id="CP002955">
    <property type="protein sequence ID" value="AEL28200.1"/>
    <property type="molecule type" value="Genomic_DNA"/>
</dbReference>
<feature type="transmembrane region" description="Helical" evidence="6">
    <location>
        <begin position="163"/>
        <end position="182"/>
    </location>
</feature>
<evidence type="ECO:0000256" key="3">
    <source>
        <dbReference type="ARBA" id="ARBA00022906"/>
    </source>
</evidence>
<dbReference type="AlphaFoldDB" id="G0J0C7"/>
<sequence>MESAKNVMETTGMKKSTFSITKMDCPSEEQMIRMKLEPLGQIKHLEFDIPARKLDVFHQDEVLPIQNAISELNLNDQLQGTTSEAEMPIAEDETKHKKILWWVLGINFGFFVIEMTTGWISASMGLIADSLDMLADSIVYGLSLFAVGAAVSRKKKVAKISGYFQMGLALLGFSEVLRRFFTQSETPLFQWMIIVSLLALVGNLVSLWLINKAKSKEAHMQASAIFTSNDIIVNGGVILAGVLVYFLESKWPDLIVGGIVFAFVLRGAVRILKLAK</sequence>
<feature type="transmembrane region" description="Helical" evidence="6">
    <location>
        <begin position="133"/>
        <end position="151"/>
    </location>
</feature>
<dbReference type="InterPro" id="IPR036163">
    <property type="entry name" value="HMA_dom_sf"/>
</dbReference>
<evidence type="ECO:0000256" key="4">
    <source>
        <dbReference type="ARBA" id="ARBA00022989"/>
    </source>
</evidence>
<feature type="domain" description="Cation efflux protein transmembrane" evidence="7">
    <location>
        <begin position="102"/>
        <end position="273"/>
    </location>
</feature>
<keyword evidence="2 6" id="KW-0812">Transmembrane</keyword>
<dbReference type="STRING" id="880070.Cycma_4504"/>
<evidence type="ECO:0000313" key="8">
    <source>
        <dbReference type="EMBL" id="AEL28200.1"/>
    </source>
</evidence>
<dbReference type="GO" id="GO:0005886">
    <property type="term" value="C:plasma membrane"/>
    <property type="evidence" value="ECO:0007669"/>
    <property type="project" value="TreeGrafter"/>
</dbReference>
<name>G0J0C7_CYCMS</name>
<keyword evidence="9" id="KW-1185">Reference proteome</keyword>
<dbReference type="InterPro" id="IPR058533">
    <property type="entry name" value="Cation_efflux_TM"/>
</dbReference>
<dbReference type="InterPro" id="IPR027469">
    <property type="entry name" value="Cation_efflux_TMD_sf"/>
</dbReference>
<dbReference type="KEGG" id="cmr:Cycma_4504"/>
<keyword evidence="3" id="KW-0813">Transport</keyword>
<feature type="transmembrane region" description="Helical" evidence="6">
    <location>
        <begin position="231"/>
        <end position="248"/>
    </location>
</feature>
<feature type="transmembrane region" description="Helical" evidence="6">
    <location>
        <begin position="99"/>
        <end position="121"/>
    </location>
</feature>
<dbReference type="HOGENOM" id="CLU_072749_0_0_10"/>
<comment type="subcellular location">
    <subcellularLocation>
        <location evidence="1">Membrane</location>
        <topology evidence="1">Multi-pass membrane protein</topology>
    </subcellularLocation>
</comment>
<organism evidence="8 9">
    <name type="scientific">Cyclobacterium marinum (strain ATCC 25205 / DSM 745 / LMG 13164 / NCIMB 1802)</name>
    <name type="common">Flectobacillus marinus</name>
    <dbReference type="NCBI Taxonomy" id="880070"/>
    <lineage>
        <taxon>Bacteria</taxon>
        <taxon>Pseudomonadati</taxon>
        <taxon>Bacteroidota</taxon>
        <taxon>Cytophagia</taxon>
        <taxon>Cytophagales</taxon>
        <taxon>Cyclobacteriaceae</taxon>
        <taxon>Cyclobacterium</taxon>
    </lineage>
</organism>
<dbReference type="PANTHER" id="PTHR11562">
    <property type="entry name" value="CATION EFFLUX PROTEIN/ ZINC TRANSPORTER"/>
    <property type="match status" value="1"/>
</dbReference>
<dbReference type="GO" id="GO:0005385">
    <property type="term" value="F:zinc ion transmembrane transporter activity"/>
    <property type="evidence" value="ECO:0007669"/>
    <property type="project" value="TreeGrafter"/>
</dbReference>
<evidence type="ECO:0000256" key="6">
    <source>
        <dbReference type="SAM" id="Phobius"/>
    </source>
</evidence>
<feature type="transmembrane region" description="Helical" evidence="6">
    <location>
        <begin position="254"/>
        <end position="272"/>
    </location>
</feature>
<keyword evidence="3" id="KW-0406">Ion transport</keyword>
<keyword evidence="3" id="KW-0862">Zinc</keyword>